<comment type="function">
    <text evidence="1">Involved in the import of GDP-mannose from the cytoplasm into the Golgi lumen.</text>
</comment>
<dbReference type="Proteomes" id="UP000001610">
    <property type="component" value="Unassembled WGS sequence"/>
</dbReference>
<dbReference type="InterPro" id="IPR050186">
    <property type="entry name" value="TPT_transporter"/>
</dbReference>
<evidence type="ECO:0000313" key="12">
    <source>
        <dbReference type="Proteomes" id="UP000001610"/>
    </source>
</evidence>
<evidence type="ECO:0000256" key="6">
    <source>
        <dbReference type="ARBA" id="ARBA00022989"/>
    </source>
</evidence>
<dbReference type="Pfam" id="PF03151">
    <property type="entry name" value="TPT"/>
    <property type="match status" value="1"/>
</dbReference>
<feature type="compositionally biased region" description="Basic and acidic residues" evidence="8">
    <location>
        <begin position="789"/>
        <end position="806"/>
    </location>
</feature>
<reference evidence="11 12" key="1">
    <citation type="journal article" date="2011" name="Genome Biol.">
        <title>Genome sequence of the insect pathogenic fungus Cordyceps militaris, a valued traditional Chinese medicine.</title>
        <authorList>
            <person name="Zheng P."/>
            <person name="Xia Y."/>
            <person name="Xiao G."/>
            <person name="Xiong C."/>
            <person name="Hu X."/>
            <person name="Zhang S."/>
            <person name="Zheng H."/>
            <person name="Huang Y."/>
            <person name="Zhou Y."/>
            <person name="Wang S."/>
            <person name="Zhao G.P."/>
            <person name="Liu X."/>
            <person name="St Leger R.J."/>
            <person name="Wang C."/>
        </authorList>
    </citation>
    <scope>NUCLEOTIDE SEQUENCE [LARGE SCALE GENOMIC DNA]</scope>
    <source>
        <strain evidence="11 12">CM01</strain>
    </source>
</reference>
<feature type="transmembrane region" description="Helical" evidence="9">
    <location>
        <begin position="629"/>
        <end position="645"/>
    </location>
</feature>
<comment type="similarity">
    <text evidence="3">Belongs to the TPT transporter family. SLC35D subfamily.</text>
</comment>
<evidence type="ECO:0000256" key="2">
    <source>
        <dbReference type="ARBA" id="ARBA00004477"/>
    </source>
</evidence>
<feature type="region of interest" description="Disordered" evidence="8">
    <location>
        <begin position="170"/>
        <end position="202"/>
    </location>
</feature>
<dbReference type="HOGENOM" id="CLU_322626_0_0_1"/>
<feature type="region of interest" description="Disordered" evidence="8">
    <location>
        <begin position="24"/>
        <end position="48"/>
    </location>
</feature>
<evidence type="ECO:0000256" key="5">
    <source>
        <dbReference type="ARBA" id="ARBA00022692"/>
    </source>
</evidence>
<dbReference type="OrthoDB" id="6418713at2759"/>
<dbReference type="GeneID" id="18169735"/>
<dbReference type="VEuPathDB" id="FungiDB:CCM_07725"/>
<dbReference type="AlphaFoldDB" id="G3JQG9"/>
<dbReference type="KEGG" id="cmt:CCM_07725"/>
<feature type="transmembrane region" description="Helical" evidence="9">
    <location>
        <begin position="120"/>
        <end position="142"/>
    </location>
</feature>
<evidence type="ECO:0000259" key="10">
    <source>
        <dbReference type="Pfam" id="PF03151"/>
    </source>
</evidence>
<feature type="domain" description="Sugar phosphate transporter" evidence="10">
    <location>
        <begin position="254"/>
        <end position="539"/>
    </location>
</feature>
<evidence type="ECO:0000256" key="8">
    <source>
        <dbReference type="SAM" id="MobiDB-lite"/>
    </source>
</evidence>
<keyword evidence="5 9" id="KW-0812">Transmembrane</keyword>
<feature type="transmembrane region" description="Helical" evidence="9">
    <location>
        <begin position="434"/>
        <end position="452"/>
    </location>
</feature>
<feature type="transmembrane region" description="Helical" evidence="9">
    <location>
        <begin position="318"/>
        <end position="343"/>
    </location>
</feature>
<dbReference type="eggNOG" id="KOG1441">
    <property type="taxonomic scope" value="Eukaryota"/>
</dbReference>
<dbReference type="PANTHER" id="PTHR11132">
    <property type="entry name" value="SOLUTE CARRIER FAMILY 35"/>
    <property type="match status" value="1"/>
</dbReference>
<dbReference type="InterPro" id="IPR004853">
    <property type="entry name" value="Sugar_P_trans_dom"/>
</dbReference>
<feature type="transmembrane region" description="Helical" evidence="9">
    <location>
        <begin position="279"/>
        <end position="298"/>
    </location>
</feature>
<feature type="compositionally biased region" description="Low complexity" evidence="8">
    <location>
        <begin position="775"/>
        <end position="788"/>
    </location>
</feature>
<evidence type="ECO:0000256" key="9">
    <source>
        <dbReference type="SAM" id="Phobius"/>
    </source>
</evidence>
<feature type="transmembrane region" description="Helical" evidence="9">
    <location>
        <begin position="522"/>
        <end position="540"/>
    </location>
</feature>
<evidence type="ECO:0000256" key="3">
    <source>
        <dbReference type="ARBA" id="ARBA00010425"/>
    </source>
</evidence>
<protein>
    <submittedName>
        <fullName evidence="11">Integral membrane protein</fullName>
    </submittedName>
</protein>
<gene>
    <name evidence="11" type="ORF">CCM_07725</name>
</gene>
<feature type="transmembrane region" description="Helical" evidence="9">
    <location>
        <begin position="495"/>
        <end position="516"/>
    </location>
</feature>
<dbReference type="InParanoid" id="G3JQG9"/>
<name>G3JQG9_CORMM</name>
<dbReference type="GO" id="GO:0005789">
    <property type="term" value="C:endoplasmic reticulum membrane"/>
    <property type="evidence" value="ECO:0007669"/>
    <property type="project" value="UniProtKB-SubCell"/>
</dbReference>
<evidence type="ECO:0000256" key="4">
    <source>
        <dbReference type="ARBA" id="ARBA00011182"/>
    </source>
</evidence>
<feature type="transmembrane region" description="Helical" evidence="9">
    <location>
        <begin position="464"/>
        <end position="488"/>
    </location>
</feature>
<dbReference type="EMBL" id="JH126404">
    <property type="protein sequence ID" value="EGX89473.1"/>
    <property type="molecule type" value="Genomic_DNA"/>
</dbReference>
<evidence type="ECO:0000256" key="1">
    <source>
        <dbReference type="ARBA" id="ARBA00003420"/>
    </source>
</evidence>
<evidence type="ECO:0000256" key="7">
    <source>
        <dbReference type="ARBA" id="ARBA00023136"/>
    </source>
</evidence>
<dbReference type="RefSeq" id="XP_006672928.1">
    <property type="nucleotide sequence ID" value="XM_006672865.1"/>
</dbReference>
<feature type="region of interest" description="Disordered" evidence="8">
    <location>
        <begin position="775"/>
        <end position="806"/>
    </location>
</feature>
<feature type="transmembrane region" description="Helical" evidence="9">
    <location>
        <begin position="376"/>
        <end position="396"/>
    </location>
</feature>
<proteinExistence type="inferred from homology"/>
<feature type="transmembrane region" description="Helical" evidence="9">
    <location>
        <begin position="254"/>
        <end position="273"/>
    </location>
</feature>
<organism evidence="11 12">
    <name type="scientific">Cordyceps militaris (strain CM01)</name>
    <name type="common">Caterpillar fungus</name>
    <dbReference type="NCBI Taxonomy" id="983644"/>
    <lineage>
        <taxon>Eukaryota</taxon>
        <taxon>Fungi</taxon>
        <taxon>Dikarya</taxon>
        <taxon>Ascomycota</taxon>
        <taxon>Pezizomycotina</taxon>
        <taxon>Sordariomycetes</taxon>
        <taxon>Hypocreomycetidae</taxon>
        <taxon>Hypocreales</taxon>
        <taxon>Cordycipitaceae</taxon>
        <taxon>Cordyceps</taxon>
    </lineage>
</organism>
<evidence type="ECO:0000313" key="11">
    <source>
        <dbReference type="EMBL" id="EGX89473.1"/>
    </source>
</evidence>
<comment type="subunit">
    <text evidence="4">Homooligomer.</text>
</comment>
<accession>G3JQG9</accession>
<feature type="transmembrane region" description="Helical" evidence="9">
    <location>
        <begin position="582"/>
        <end position="603"/>
    </location>
</feature>
<keyword evidence="6 9" id="KW-1133">Transmembrane helix</keyword>
<keyword evidence="7 9" id="KW-0472">Membrane</keyword>
<comment type="subcellular location">
    <subcellularLocation>
        <location evidence="2">Endoplasmic reticulum membrane</location>
        <topology evidence="2">Multi-pass membrane protein</topology>
    </subcellularLocation>
</comment>
<keyword evidence="12" id="KW-1185">Reference proteome</keyword>
<sequence length="897" mass="97060">MAANHCLMVEALHACPTGYREQMPPQVAVGPIDSTDSSEDGGQWGTDEDSLVGAQPSAAKSICALSTQPAPAPACQPQFIQGSLFPFSSLAPFSTPSPPLHQPNTAFRAPSSPFPQLHPFFLLFSPSVSLITFIFFPLALILPNNTASALFRDIFILAHHRSTRHTAIDRGQGTTRVQKKKVGPQITHLSRTGPSTAHRHTRSLTTPSASLLCSIHSIYTLGLPIMPRPSGDSPLPTAEKPAAPTAASGLHPSLFILNWILFSNATILFNKWLLDTAGFPIILTCWHLIFATAATQILARTTNLLESRKSLPINGRMYLRTIVPIGVLYTGSLVFSNLVYLYLSVAFTQMLKAGSPVAVLFTSWAFRVAEPNLAKFLNILVIVVGVAVASFGEINFSLIGFTYQMLGIVFEAVRLIMIQVMLTAEGMKMDPLVALYYYAPVCAFFNIFVALFTEASTFKYEDLVNTGFTVLFLNASVAFMLNIASVFLIGKTSGLVLTLTGILKAILLVAVSVVIWKTPITLLQAFGYGIALLGLSYYSLGYDNVVKVYNNSTAYISATMNSYGAVPGSADGVRGGLLTKRYIVLGSAVFGFLFVMAVLFMRLSHGCTFIARLGTSGCGNKRFIETRNGFLFMYGMAIILLAYWLQARLPLRLHKTSSVSISRDPEGNVYRHTQVDLRQLLVAAAIPARRVEKVSRQLCANLSNRGQLLLPETTIQPTTTNIPAPARQLPKGVGQAVVDEHRRVVVTLAGPVEAVGRKHGHVGVGPARRAVLRVRPSARPGEAGAAAAPDHRRGTGRGEKKHGIEKHGSSWKLQMAAWLELHRISSAHITPVQCRAALAYGVKYDDAQDGPKLDLACVLAAGLLGGDLYGLGKVAGQTCTKRPRMHYIEQVELLAAI</sequence>